<dbReference type="CDD" id="cd06221">
    <property type="entry name" value="sulfite_reductase_like"/>
    <property type="match status" value="1"/>
</dbReference>
<dbReference type="GO" id="GO:0006221">
    <property type="term" value="P:pyrimidine nucleotide biosynthetic process"/>
    <property type="evidence" value="ECO:0007669"/>
    <property type="project" value="InterPro"/>
</dbReference>
<dbReference type="Gene3D" id="2.40.30.10">
    <property type="entry name" value="Translation factors"/>
    <property type="match status" value="1"/>
</dbReference>
<dbReference type="Pfam" id="PF10418">
    <property type="entry name" value="DHODB_Fe-S_bind"/>
    <property type="match status" value="1"/>
</dbReference>
<dbReference type="Pfam" id="PF00175">
    <property type="entry name" value="NAD_binding_1"/>
    <property type="match status" value="1"/>
</dbReference>
<dbReference type="InterPro" id="IPR017927">
    <property type="entry name" value="FAD-bd_FR_type"/>
</dbReference>
<dbReference type="PIRSF" id="PIRSF006816">
    <property type="entry name" value="Cyc3_hyd_g"/>
    <property type="match status" value="1"/>
</dbReference>
<dbReference type="EMBL" id="BARS01005137">
    <property type="protein sequence ID" value="GAF68920.1"/>
    <property type="molecule type" value="Genomic_DNA"/>
</dbReference>
<feature type="domain" description="FAD-binding FR-type" evidence="1">
    <location>
        <begin position="16"/>
        <end position="116"/>
    </location>
</feature>
<dbReference type="PROSITE" id="PS51384">
    <property type="entry name" value="FAD_FR"/>
    <property type="match status" value="1"/>
</dbReference>
<dbReference type="GO" id="GO:0016491">
    <property type="term" value="F:oxidoreductase activity"/>
    <property type="evidence" value="ECO:0007669"/>
    <property type="project" value="InterPro"/>
</dbReference>
<dbReference type="InterPro" id="IPR017938">
    <property type="entry name" value="Riboflavin_synthase-like_b-brl"/>
</dbReference>
<reference evidence="2" key="1">
    <citation type="journal article" date="2014" name="Front. Microbiol.">
        <title>High frequency of phylogenetically diverse reductive dehalogenase-homologous genes in deep subseafloor sedimentary metagenomes.</title>
        <authorList>
            <person name="Kawai M."/>
            <person name="Futagami T."/>
            <person name="Toyoda A."/>
            <person name="Takaki Y."/>
            <person name="Nishi S."/>
            <person name="Hori S."/>
            <person name="Arai W."/>
            <person name="Tsubouchi T."/>
            <person name="Morono Y."/>
            <person name="Uchiyama I."/>
            <person name="Ito T."/>
            <person name="Fujiyama A."/>
            <person name="Inagaki F."/>
            <person name="Takami H."/>
        </authorList>
    </citation>
    <scope>NUCLEOTIDE SEQUENCE</scope>
    <source>
        <strain evidence="2">Expedition CK06-06</strain>
    </source>
</reference>
<dbReference type="InterPro" id="IPR039261">
    <property type="entry name" value="FNR_nucleotide-bd"/>
</dbReference>
<dbReference type="InterPro" id="IPR050353">
    <property type="entry name" value="PyrK_electron_transfer"/>
</dbReference>
<dbReference type="PANTHER" id="PTHR43513">
    <property type="entry name" value="DIHYDROOROTATE DEHYDROGENASE B (NAD(+)), ELECTRON TRANSFER SUBUNIT"/>
    <property type="match status" value="1"/>
</dbReference>
<accession>X0SYN4</accession>
<dbReference type="InterPro" id="IPR012165">
    <property type="entry name" value="Cyt_c3_hydrogenase_gsu"/>
</dbReference>
<comment type="caution">
    <text evidence="2">The sequence shown here is derived from an EMBL/GenBank/DDBJ whole genome shotgun (WGS) entry which is preliminary data.</text>
</comment>
<sequence length="286" mass="32517">MQPLDFNRRSRLKHVDQTFKSEIINIIRLTEMEKLFQVRILDDAARERFSFRPGQFVMVEVPGYGEIPISISSSPSHKGFIELCIRKAGLVTTILHKARRGVPIGIRGPFGTHFPIEKMRGCNILLIAGGLGLAPLRAPIFHVIENRSNFKNVHILYGTKQPSMLLFNYQYEEWDRIADIDLKVIVEQGDESWRGPVGMITDLLDEVDIAPRETYAIICGPPVMFKFVCNHLTQAGIPMNRMFVSLERRMHCGMGKCCRCNIGSTYTCLSGPVFDYWSVINLKEAI</sequence>
<organism evidence="2">
    <name type="scientific">marine sediment metagenome</name>
    <dbReference type="NCBI Taxonomy" id="412755"/>
    <lineage>
        <taxon>unclassified sequences</taxon>
        <taxon>metagenomes</taxon>
        <taxon>ecological metagenomes</taxon>
    </lineage>
</organism>
<name>X0SYN4_9ZZZZ</name>
<evidence type="ECO:0000259" key="1">
    <source>
        <dbReference type="PROSITE" id="PS51384"/>
    </source>
</evidence>
<evidence type="ECO:0000313" key="2">
    <source>
        <dbReference type="EMBL" id="GAF68920.1"/>
    </source>
</evidence>
<dbReference type="PRINTS" id="PR00410">
    <property type="entry name" value="PHEHYDRXLASE"/>
</dbReference>
<dbReference type="InterPro" id="IPR019480">
    <property type="entry name" value="Dihydroorotate_DH_Fe-S-bd"/>
</dbReference>
<dbReference type="GO" id="GO:0050660">
    <property type="term" value="F:flavin adenine dinucleotide binding"/>
    <property type="evidence" value="ECO:0007669"/>
    <property type="project" value="InterPro"/>
</dbReference>
<dbReference type="SUPFAM" id="SSF52343">
    <property type="entry name" value="Ferredoxin reductase-like, C-terminal NADP-linked domain"/>
    <property type="match status" value="1"/>
</dbReference>
<protein>
    <recommendedName>
        <fullName evidence="1">FAD-binding FR-type domain-containing protein</fullName>
    </recommendedName>
</protein>
<dbReference type="GO" id="GO:0051537">
    <property type="term" value="F:2 iron, 2 sulfur cluster binding"/>
    <property type="evidence" value="ECO:0007669"/>
    <property type="project" value="InterPro"/>
</dbReference>
<gene>
    <name evidence="2" type="ORF">S01H1_10058</name>
</gene>
<dbReference type="Pfam" id="PF00970">
    <property type="entry name" value="FAD_binding_6"/>
    <property type="match status" value="1"/>
</dbReference>
<dbReference type="SUPFAM" id="SSF63380">
    <property type="entry name" value="Riboflavin synthase domain-like"/>
    <property type="match status" value="1"/>
</dbReference>
<dbReference type="Gene3D" id="3.40.50.80">
    <property type="entry name" value="Nucleotide-binding domain of ferredoxin-NADP reductase (FNR) module"/>
    <property type="match status" value="1"/>
</dbReference>
<dbReference type="AlphaFoldDB" id="X0SYN4"/>
<dbReference type="InterPro" id="IPR001433">
    <property type="entry name" value="OxRdtase_FAD/NAD-bd"/>
</dbReference>
<dbReference type="PANTHER" id="PTHR43513:SF1">
    <property type="entry name" value="ANAEROBIC SULFITE REDUCTASE SUBUNIT B"/>
    <property type="match status" value="1"/>
</dbReference>
<proteinExistence type="predicted"/>
<dbReference type="InterPro" id="IPR008333">
    <property type="entry name" value="Cbr1-like_FAD-bd_dom"/>
</dbReference>